<feature type="compositionally biased region" description="Basic and acidic residues" evidence="1">
    <location>
        <begin position="130"/>
        <end position="139"/>
    </location>
</feature>
<name>E2BLI0_HARSA</name>
<keyword evidence="3" id="KW-1185">Reference proteome</keyword>
<feature type="region of interest" description="Disordered" evidence="1">
    <location>
        <begin position="118"/>
        <end position="139"/>
    </location>
</feature>
<dbReference type="AlphaFoldDB" id="E2BLI0"/>
<organism evidence="3">
    <name type="scientific">Harpegnathos saltator</name>
    <name type="common">Jerdon's jumping ant</name>
    <dbReference type="NCBI Taxonomy" id="610380"/>
    <lineage>
        <taxon>Eukaryota</taxon>
        <taxon>Metazoa</taxon>
        <taxon>Ecdysozoa</taxon>
        <taxon>Arthropoda</taxon>
        <taxon>Hexapoda</taxon>
        <taxon>Insecta</taxon>
        <taxon>Pterygota</taxon>
        <taxon>Neoptera</taxon>
        <taxon>Endopterygota</taxon>
        <taxon>Hymenoptera</taxon>
        <taxon>Apocrita</taxon>
        <taxon>Aculeata</taxon>
        <taxon>Formicoidea</taxon>
        <taxon>Formicidae</taxon>
        <taxon>Ponerinae</taxon>
        <taxon>Ponerini</taxon>
        <taxon>Harpegnathos</taxon>
    </lineage>
</organism>
<evidence type="ECO:0000313" key="2">
    <source>
        <dbReference type="EMBL" id="EFN83448.1"/>
    </source>
</evidence>
<gene>
    <name evidence="2" type="ORF">EAI_07828</name>
</gene>
<dbReference type="Proteomes" id="UP000008237">
    <property type="component" value="Unassembled WGS sequence"/>
</dbReference>
<sequence>MELSDKQTDLFIPFSRQFSPAAALSRDVSHNFASKQRWKLVPKSVLGTWVLLMRSAREARQAQAAGWIRGRAKVGAKNEDERLKAAGLCGARLLYIFDTAGLLSLAQVACTAALRKRREKEEQEEEEKEAEGRGRKQKDEVRDGVAANWGMEGNAAVVVVVVVVVLGGRGGGRETRAFYFQPYQGLMLHEDGPNNGLLGNKLEEALATSKEIQQRVLLVAAMLN</sequence>
<evidence type="ECO:0000256" key="1">
    <source>
        <dbReference type="SAM" id="MobiDB-lite"/>
    </source>
</evidence>
<dbReference type="EMBL" id="GL449025">
    <property type="protein sequence ID" value="EFN83448.1"/>
    <property type="molecule type" value="Genomic_DNA"/>
</dbReference>
<accession>E2BLI0</accession>
<protein>
    <submittedName>
        <fullName evidence="2">Uncharacterized protein</fullName>
    </submittedName>
</protein>
<proteinExistence type="predicted"/>
<dbReference type="InParanoid" id="E2BLI0"/>
<evidence type="ECO:0000313" key="3">
    <source>
        <dbReference type="Proteomes" id="UP000008237"/>
    </source>
</evidence>
<reference evidence="2 3" key="1">
    <citation type="journal article" date="2010" name="Science">
        <title>Genomic comparison of the ants Camponotus floridanus and Harpegnathos saltator.</title>
        <authorList>
            <person name="Bonasio R."/>
            <person name="Zhang G."/>
            <person name="Ye C."/>
            <person name="Mutti N.S."/>
            <person name="Fang X."/>
            <person name="Qin N."/>
            <person name="Donahue G."/>
            <person name="Yang P."/>
            <person name="Li Q."/>
            <person name="Li C."/>
            <person name="Zhang P."/>
            <person name="Huang Z."/>
            <person name="Berger S.L."/>
            <person name="Reinberg D."/>
            <person name="Wang J."/>
            <person name="Liebig J."/>
        </authorList>
    </citation>
    <scope>NUCLEOTIDE SEQUENCE [LARGE SCALE GENOMIC DNA]</scope>
    <source>
        <strain evidence="2 3">R22 G/1</strain>
    </source>
</reference>